<sequence>MSTLRPALAVLVFLSLGGAGCAAAQEAAPPVQSQDARAEADSLRLALGERAEREGETVAFEALVEDSRCPEGVQCIWAGRVQVRLTVGGEPVVLTLPAREEGEQEAVERGGVRVALVGLEGGAEAPEVVLVTGPADG</sequence>
<dbReference type="RefSeq" id="WP_311661428.1">
    <property type="nucleotide sequence ID" value="NZ_JAVRHT010000001.1"/>
</dbReference>
<reference evidence="2 3" key="1">
    <citation type="submission" date="2023-09" db="EMBL/GenBank/DDBJ databases">
        <authorList>
            <person name="Rey-Velasco X."/>
        </authorList>
    </citation>
    <scope>NUCLEOTIDE SEQUENCE [LARGE SCALE GENOMIC DNA]</scope>
    <source>
        <strain evidence="2 3">F394</strain>
    </source>
</reference>
<dbReference type="PROSITE" id="PS51257">
    <property type="entry name" value="PROKAR_LIPOPROTEIN"/>
    <property type="match status" value="1"/>
</dbReference>
<keyword evidence="3" id="KW-1185">Reference proteome</keyword>
<proteinExistence type="predicted"/>
<protein>
    <recommendedName>
        <fullName evidence="4">Lipoprotein</fullName>
    </recommendedName>
</protein>
<evidence type="ECO:0000313" key="3">
    <source>
        <dbReference type="Proteomes" id="UP001267426"/>
    </source>
</evidence>
<gene>
    <name evidence="2" type="ORF">RM540_01315</name>
</gene>
<comment type="caution">
    <text evidence="2">The sequence shown here is derived from an EMBL/GenBank/DDBJ whole genome shotgun (WGS) entry which is preliminary data.</text>
</comment>
<dbReference type="EMBL" id="JAVRHT010000001">
    <property type="protein sequence ID" value="MDT0630372.1"/>
    <property type="molecule type" value="Genomic_DNA"/>
</dbReference>
<evidence type="ECO:0000256" key="1">
    <source>
        <dbReference type="SAM" id="SignalP"/>
    </source>
</evidence>
<dbReference type="Proteomes" id="UP001267426">
    <property type="component" value="Unassembled WGS sequence"/>
</dbReference>
<keyword evidence="1" id="KW-0732">Signal</keyword>
<evidence type="ECO:0000313" key="2">
    <source>
        <dbReference type="EMBL" id="MDT0630372.1"/>
    </source>
</evidence>
<evidence type="ECO:0008006" key="4">
    <source>
        <dbReference type="Google" id="ProtNLM"/>
    </source>
</evidence>
<accession>A0ABU3BM51</accession>
<feature type="signal peptide" evidence="1">
    <location>
        <begin position="1"/>
        <end position="24"/>
    </location>
</feature>
<name>A0ABU3BM51_9BACT</name>
<feature type="chain" id="PRO_5045332502" description="Lipoprotein" evidence="1">
    <location>
        <begin position="25"/>
        <end position="137"/>
    </location>
</feature>
<organism evidence="2 3">
    <name type="scientific">Rubrivirga litoralis</name>
    <dbReference type="NCBI Taxonomy" id="3075598"/>
    <lineage>
        <taxon>Bacteria</taxon>
        <taxon>Pseudomonadati</taxon>
        <taxon>Rhodothermota</taxon>
        <taxon>Rhodothermia</taxon>
        <taxon>Rhodothermales</taxon>
        <taxon>Rubricoccaceae</taxon>
        <taxon>Rubrivirga</taxon>
    </lineage>
</organism>